<accession>A0ABD5YSD2</accession>
<evidence type="ECO:0000313" key="2">
    <source>
        <dbReference type="Proteomes" id="UP001596417"/>
    </source>
</evidence>
<dbReference type="EMBL" id="JBHTAX010000001">
    <property type="protein sequence ID" value="MFC7189360.1"/>
    <property type="molecule type" value="Genomic_DNA"/>
</dbReference>
<gene>
    <name evidence="1" type="ORF">ACFQL7_05530</name>
</gene>
<dbReference type="Proteomes" id="UP001596417">
    <property type="component" value="Unassembled WGS sequence"/>
</dbReference>
<comment type="caution">
    <text evidence="1">The sequence shown here is derived from an EMBL/GenBank/DDBJ whole genome shotgun (WGS) entry which is preliminary data.</text>
</comment>
<sequence>MSETCSIATDWTLPTTLVSPAQRRIDCLPAEPLSERQLVGFLQADAVVEVWLPLYQQHSGESSSGTAERLIRDVWIEFADRYHALRYEHPGGGCPVAWYRALRPIETDSIHAMVDDLTAQYTRLSRRPAAAGA</sequence>
<dbReference type="AlphaFoldDB" id="A0ABD5YSD2"/>
<dbReference type="GeneID" id="76198931"/>
<evidence type="ECO:0000313" key="1">
    <source>
        <dbReference type="EMBL" id="MFC7189360.1"/>
    </source>
</evidence>
<reference evidence="1 2" key="1">
    <citation type="journal article" date="2019" name="Int. J. Syst. Evol. Microbiol.">
        <title>The Global Catalogue of Microorganisms (GCM) 10K type strain sequencing project: providing services to taxonomists for standard genome sequencing and annotation.</title>
        <authorList>
            <consortium name="The Broad Institute Genomics Platform"/>
            <consortium name="The Broad Institute Genome Sequencing Center for Infectious Disease"/>
            <person name="Wu L."/>
            <person name="Ma J."/>
        </authorList>
    </citation>
    <scope>NUCLEOTIDE SEQUENCE [LARGE SCALE GENOMIC DNA]</scope>
    <source>
        <strain evidence="1 2">RDMS1</strain>
    </source>
</reference>
<protein>
    <submittedName>
        <fullName evidence="1">Uncharacterized protein</fullName>
    </submittedName>
</protein>
<dbReference type="RefSeq" id="WP_248905412.1">
    <property type="nucleotide sequence ID" value="NZ_CP109979.1"/>
</dbReference>
<organism evidence="1 2">
    <name type="scientific">Halocatena marina</name>
    <dbReference type="NCBI Taxonomy" id="2934937"/>
    <lineage>
        <taxon>Archaea</taxon>
        <taxon>Methanobacteriati</taxon>
        <taxon>Methanobacteriota</taxon>
        <taxon>Stenosarchaea group</taxon>
        <taxon>Halobacteria</taxon>
        <taxon>Halobacteriales</taxon>
        <taxon>Natronomonadaceae</taxon>
        <taxon>Halocatena</taxon>
    </lineage>
</organism>
<name>A0ABD5YSD2_9EURY</name>
<proteinExistence type="predicted"/>
<keyword evidence="2" id="KW-1185">Reference proteome</keyword>